<organism evidence="2 3">
    <name type="scientific">Xanthomonas campestris pv. phaseoli</name>
    <dbReference type="NCBI Taxonomy" id="317013"/>
    <lineage>
        <taxon>Bacteria</taxon>
        <taxon>Pseudomonadati</taxon>
        <taxon>Pseudomonadota</taxon>
        <taxon>Gammaproteobacteria</taxon>
        <taxon>Lysobacterales</taxon>
        <taxon>Lysobacteraceae</taxon>
        <taxon>Xanthomonas</taxon>
    </lineage>
</organism>
<evidence type="ECO:0000313" key="2">
    <source>
        <dbReference type="EMBL" id="SOO26397.1"/>
    </source>
</evidence>
<dbReference type="Proteomes" id="UP000234345">
    <property type="component" value="Unassembled WGS sequence"/>
</dbReference>
<protein>
    <submittedName>
        <fullName evidence="2">Uncharacterized protein</fullName>
    </submittedName>
</protein>
<proteinExistence type="predicted"/>
<evidence type="ECO:0000256" key="1">
    <source>
        <dbReference type="SAM" id="MobiDB-lite"/>
    </source>
</evidence>
<dbReference type="AlphaFoldDB" id="A0A7Z7J313"/>
<reference evidence="2 3" key="1">
    <citation type="submission" date="2017-10" db="EMBL/GenBank/DDBJ databases">
        <authorList>
            <person name="Regsiter A."/>
            <person name="William W."/>
        </authorList>
    </citation>
    <scope>NUCLEOTIDE SEQUENCE [LARGE SCALE GENOMIC DNA]</scope>
    <source>
        <strain evidence="2 3">CFBP6991</strain>
    </source>
</reference>
<gene>
    <name evidence="2" type="ORF">XFF6991_540057</name>
</gene>
<accession>A0A7Z7J313</accession>
<sequence>MAASAHSHRQGNTSTADALAGSATPGHRAIAGSTRLPGSGRILIGEAGSFHLTHG</sequence>
<evidence type="ECO:0000313" key="3">
    <source>
        <dbReference type="Proteomes" id="UP000234345"/>
    </source>
</evidence>
<comment type="caution">
    <text evidence="2">The sequence shown here is derived from an EMBL/GenBank/DDBJ whole genome shotgun (WGS) entry which is preliminary data.</text>
</comment>
<name>A0A7Z7J313_XANCH</name>
<feature type="region of interest" description="Disordered" evidence="1">
    <location>
        <begin position="1"/>
        <end position="40"/>
    </location>
</feature>
<dbReference type="EMBL" id="OCZC01000082">
    <property type="protein sequence ID" value="SOO26397.1"/>
    <property type="molecule type" value="Genomic_DNA"/>
</dbReference>